<dbReference type="Pfam" id="PF00069">
    <property type="entry name" value="Pkinase"/>
    <property type="match status" value="1"/>
</dbReference>
<accession>A0A086ZQ48</accession>
<dbReference type="GeneID" id="303203926"/>
<dbReference type="EC" id="2.7.11.1" evidence="1"/>
<dbReference type="InterPro" id="IPR011009">
    <property type="entry name" value="Kinase-like_dom_sf"/>
</dbReference>
<dbReference type="AlphaFoldDB" id="A0A086ZQ48"/>
<protein>
    <recommendedName>
        <fullName evidence="1">non-specific serine/threonine protein kinase</fullName>
        <ecNumber evidence="1">2.7.11.1</ecNumber>
    </recommendedName>
</protein>
<feature type="compositionally biased region" description="Basic and acidic residues" evidence="7">
    <location>
        <begin position="297"/>
        <end position="314"/>
    </location>
</feature>
<dbReference type="RefSeq" id="WP_026502827.1">
    <property type="nucleotide sequence ID" value="NZ_JGYQ01000007.1"/>
</dbReference>
<organism evidence="10 11">
    <name type="scientific">Bifidobacterium boum</name>
    <dbReference type="NCBI Taxonomy" id="78343"/>
    <lineage>
        <taxon>Bacteria</taxon>
        <taxon>Bacillati</taxon>
        <taxon>Actinomycetota</taxon>
        <taxon>Actinomycetes</taxon>
        <taxon>Bifidobacteriales</taxon>
        <taxon>Bifidobacteriaceae</taxon>
        <taxon>Bifidobacterium</taxon>
    </lineage>
</organism>
<evidence type="ECO:0000313" key="10">
    <source>
        <dbReference type="EMBL" id="KFI48648.1"/>
    </source>
</evidence>
<keyword evidence="5 10" id="KW-0418">Kinase</keyword>
<dbReference type="GO" id="GO:0005524">
    <property type="term" value="F:ATP binding"/>
    <property type="evidence" value="ECO:0007669"/>
    <property type="project" value="UniProtKB-KW"/>
</dbReference>
<feature type="region of interest" description="Disordered" evidence="7">
    <location>
        <begin position="290"/>
        <end position="315"/>
    </location>
</feature>
<dbReference type="PROSITE" id="PS00108">
    <property type="entry name" value="PROTEIN_KINASE_ST"/>
    <property type="match status" value="1"/>
</dbReference>
<feature type="transmembrane region" description="Helical" evidence="8">
    <location>
        <begin position="323"/>
        <end position="345"/>
    </location>
</feature>
<gene>
    <name evidence="10" type="ORF">BBOU_0778</name>
</gene>
<evidence type="ECO:0000256" key="1">
    <source>
        <dbReference type="ARBA" id="ARBA00012513"/>
    </source>
</evidence>
<feature type="domain" description="Protein kinase" evidence="9">
    <location>
        <begin position="12"/>
        <end position="276"/>
    </location>
</feature>
<dbReference type="InterPro" id="IPR008271">
    <property type="entry name" value="Ser/Thr_kinase_AS"/>
</dbReference>
<keyword evidence="8" id="KW-0812">Transmembrane</keyword>
<evidence type="ECO:0000256" key="5">
    <source>
        <dbReference type="ARBA" id="ARBA00022777"/>
    </source>
</evidence>
<evidence type="ECO:0000256" key="4">
    <source>
        <dbReference type="ARBA" id="ARBA00022741"/>
    </source>
</evidence>
<feature type="region of interest" description="Disordered" evidence="7">
    <location>
        <begin position="355"/>
        <end position="385"/>
    </location>
</feature>
<keyword evidence="2 10" id="KW-0723">Serine/threonine-protein kinase</keyword>
<reference evidence="10 11" key="1">
    <citation type="submission" date="2014-03" db="EMBL/GenBank/DDBJ databases">
        <title>Genomics of Bifidobacteria.</title>
        <authorList>
            <person name="Ventura M."/>
            <person name="Milani C."/>
            <person name="Lugli G.A."/>
        </authorList>
    </citation>
    <scope>NUCLEOTIDE SEQUENCE [LARGE SCALE GENOMIC DNA]</scope>
    <source>
        <strain evidence="10 11">LMG 10736</strain>
    </source>
</reference>
<sequence>MRLRPPAQIPGYTPVKQLGSGSEADVYLYQQHSPTRQVAIKISKRTLDPQAAASFRTEANFMGQVSSHPYILSVFDSGVTADGCGYAVFEYAPGGNYKTFLEHDRLSANEMLTVGIDLASALFTAHRKGIVHRDIKPSNILINAQRMPLLADFGIAGSIYGGPGVGFTIAWAPPEVLSRSGGGNESSDIFSLAATLFALVMGKSPYEYAYADLLGDARGADRAKRLQQIVCDKPLPAFHCPEIPAPVGRVLRQALSYAPEDRYYSALEFARAMQRVQREVYGHAMRTTVEGVPDFPPDMRPRRESAAKPADLPRTRRSWGRPLAVTLAVIAALAAVMVVFVVAVAPHMDAASDTNRVQVHGSGSGGSVSPRNDSDPDAAVSSGSVPSVTGLAGTYSASGDTVTFTWTNPSPRDGDAYAWSSVGDAENSTDSQGTITESTSVEVDASGEVQTCIQVSLIRKNRQMSDTPAIACATRP</sequence>
<dbReference type="OrthoDB" id="9762169at2"/>
<name>A0A086ZQ48_9BIFI</name>
<dbReference type="SMART" id="SM00220">
    <property type="entry name" value="S_TKc"/>
    <property type="match status" value="1"/>
</dbReference>
<dbReference type="Proteomes" id="UP000029093">
    <property type="component" value="Unassembled WGS sequence"/>
</dbReference>
<keyword evidence="8" id="KW-1133">Transmembrane helix</keyword>
<dbReference type="PANTHER" id="PTHR43289">
    <property type="entry name" value="MITOGEN-ACTIVATED PROTEIN KINASE KINASE KINASE 20-RELATED"/>
    <property type="match status" value="1"/>
</dbReference>
<proteinExistence type="predicted"/>
<keyword evidence="11" id="KW-1185">Reference proteome</keyword>
<dbReference type="PANTHER" id="PTHR43289:SF6">
    <property type="entry name" value="SERINE_THREONINE-PROTEIN KINASE NEKL-3"/>
    <property type="match status" value="1"/>
</dbReference>
<evidence type="ECO:0000259" key="9">
    <source>
        <dbReference type="PROSITE" id="PS50011"/>
    </source>
</evidence>
<evidence type="ECO:0000256" key="6">
    <source>
        <dbReference type="ARBA" id="ARBA00022840"/>
    </source>
</evidence>
<evidence type="ECO:0000313" key="11">
    <source>
        <dbReference type="Proteomes" id="UP000029093"/>
    </source>
</evidence>
<dbReference type="SUPFAM" id="SSF56112">
    <property type="entry name" value="Protein kinase-like (PK-like)"/>
    <property type="match status" value="1"/>
</dbReference>
<dbReference type="Gene3D" id="1.10.510.10">
    <property type="entry name" value="Transferase(Phosphotransferase) domain 1"/>
    <property type="match status" value="1"/>
</dbReference>
<keyword evidence="3 10" id="KW-0808">Transferase</keyword>
<dbReference type="CDD" id="cd14014">
    <property type="entry name" value="STKc_PknB_like"/>
    <property type="match status" value="1"/>
</dbReference>
<keyword evidence="8" id="KW-0472">Membrane</keyword>
<evidence type="ECO:0000256" key="3">
    <source>
        <dbReference type="ARBA" id="ARBA00022679"/>
    </source>
</evidence>
<evidence type="ECO:0000256" key="8">
    <source>
        <dbReference type="SAM" id="Phobius"/>
    </source>
</evidence>
<dbReference type="PROSITE" id="PS50011">
    <property type="entry name" value="PROTEIN_KINASE_DOM"/>
    <property type="match status" value="1"/>
</dbReference>
<evidence type="ECO:0000256" key="7">
    <source>
        <dbReference type="SAM" id="MobiDB-lite"/>
    </source>
</evidence>
<evidence type="ECO:0000256" key="2">
    <source>
        <dbReference type="ARBA" id="ARBA00022527"/>
    </source>
</evidence>
<keyword evidence="6" id="KW-0067">ATP-binding</keyword>
<comment type="caution">
    <text evidence="10">The sequence shown here is derived from an EMBL/GenBank/DDBJ whole genome shotgun (WGS) entry which is preliminary data.</text>
</comment>
<keyword evidence="4" id="KW-0547">Nucleotide-binding</keyword>
<dbReference type="EMBL" id="JGYQ01000007">
    <property type="protein sequence ID" value="KFI48648.1"/>
    <property type="molecule type" value="Genomic_DNA"/>
</dbReference>
<dbReference type="InterPro" id="IPR000719">
    <property type="entry name" value="Prot_kinase_dom"/>
</dbReference>
<dbReference type="GO" id="GO:0004674">
    <property type="term" value="F:protein serine/threonine kinase activity"/>
    <property type="evidence" value="ECO:0007669"/>
    <property type="project" value="UniProtKB-KW"/>
</dbReference>